<accession>A0ABP6RCS5</accession>
<proteinExistence type="predicted"/>
<dbReference type="EMBL" id="BAAAYG010000005">
    <property type="protein sequence ID" value="GAA3285133.1"/>
    <property type="molecule type" value="Genomic_DNA"/>
</dbReference>
<dbReference type="Gene3D" id="3.40.190.120">
    <property type="entry name" value="Osmoprotection protein (prox), domain 2"/>
    <property type="match status" value="1"/>
</dbReference>
<evidence type="ECO:0000259" key="2">
    <source>
        <dbReference type="Pfam" id="PF04069"/>
    </source>
</evidence>
<feature type="compositionally biased region" description="Low complexity" evidence="1">
    <location>
        <begin position="14"/>
        <end position="27"/>
    </location>
</feature>
<protein>
    <recommendedName>
        <fullName evidence="2">ABC-type glycine betaine transport system substrate-binding domain-containing protein</fullName>
    </recommendedName>
</protein>
<sequence length="360" mass="36885">MTDDDRLPRPVPGPGRRSAGRSAGRAPGRVLGIGGLAAIAALVPGCSGPPPAEEPTGEEAEEALTVAVADDPLERTVAGIYSLAMNSRDVPAVVEVRDAQPGELVAGFAEDGGAGDDGGSDDALVVAGTLDLARQLDPEGYQEQAAPSPEATAAAAVPTPTAETVLGLVEDAVDGAEVLEPAAAVLTETLVVTTVTAVEQDIPRDSADAGDSSVAEACDQLTVGVREDLPTPEDSLAAIYDCEPTAVSTGGEDELVRRLISAELDAAVISSTHPGIEQHALVALDDADHAFPREQLVPVVDDAAAEEIPDIVGQVSSRLDAEAVTTLRRLLSGEQGLAPHEAAEYWLVEEELIAAPEDWG</sequence>
<gene>
    <name evidence="3" type="ORF">GCM10020260_17120</name>
</gene>
<name>A0ABP6RCS5_9MICC</name>
<feature type="region of interest" description="Disordered" evidence="1">
    <location>
        <begin position="1"/>
        <end position="27"/>
    </location>
</feature>
<comment type="caution">
    <text evidence="3">The sequence shown here is derived from an EMBL/GenBank/DDBJ whole genome shotgun (WGS) entry which is preliminary data.</text>
</comment>
<evidence type="ECO:0000313" key="4">
    <source>
        <dbReference type="Proteomes" id="UP001501736"/>
    </source>
</evidence>
<dbReference type="RefSeq" id="WP_344720258.1">
    <property type="nucleotide sequence ID" value="NZ_BAAAYG010000005.1"/>
</dbReference>
<keyword evidence="4" id="KW-1185">Reference proteome</keyword>
<evidence type="ECO:0000313" key="3">
    <source>
        <dbReference type="EMBL" id="GAA3285133.1"/>
    </source>
</evidence>
<dbReference type="Gene3D" id="3.40.190.10">
    <property type="entry name" value="Periplasmic binding protein-like II"/>
    <property type="match status" value="1"/>
</dbReference>
<reference evidence="4" key="1">
    <citation type="journal article" date="2019" name="Int. J. Syst. Evol. Microbiol.">
        <title>The Global Catalogue of Microorganisms (GCM) 10K type strain sequencing project: providing services to taxonomists for standard genome sequencing and annotation.</title>
        <authorList>
            <consortium name="The Broad Institute Genomics Platform"/>
            <consortium name="The Broad Institute Genome Sequencing Center for Infectious Disease"/>
            <person name="Wu L."/>
            <person name="Ma J."/>
        </authorList>
    </citation>
    <scope>NUCLEOTIDE SEQUENCE [LARGE SCALE GENOMIC DNA]</scope>
    <source>
        <strain evidence="4">JCM 11483</strain>
    </source>
</reference>
<dbReference type="InterPro" id="IPR007210">
    <property type="entry name" value="ABC_Gly_betaine_transp_sub-bd"/>
</dbReference>
<dbReference type="Proteomes" id="UP001501736">
    <property type="component" value="Unassembled WGS sequence"/>
</dbReference>
<dbReference type="Pfam" id="PF04069">
    <property type="entry name" value="OpuAC"/>
    <property type="match status" value="1"/>
</dbReference>
<organism evidence="3 4">
    <name type="scientific">Nesterenkonia halobia</name>
    <dbReference type="NCBI Taxonomy" id="37922"/>
    <lineage>
        <taxon>Bacteria</taxon>
        <taxon>Bacillati</taxon>
        <taxon>Actinomycetota</taxon>
        <taxon>Actinomycetes</taxon>
        <taxon>Micrococcales</taxon>
        <taxon>Micrococcaceae</taxon>
        <taxon>Nesterenkonia</taxon>
    </lineage>
</organism>
<feature type="domain" description="ABC-type glycine betaine transport system substrate-binding" evidence="2">
    <location>
        <begin position="174"/>
        <end position="347"/>
    </location>
</feature>
<evidence type="ECO:0000256" key="1">
    <source>
        <dbReference type="SAM" id="MobiDB-lite"/>
    </source>
</evidence>
<dbReference type="SUPFAM" id="SSF53850">
    <property type="entry name" value="Periplasmic binding protein-like II"/>
    <property type="match status" value="1"/>
</dbReference>